<accession>A0A7K5NWI1</accession>
<evidence type="ECO:0000313" key="2">
    <source>
        <dbReference type="Proteomes" id="UP000524558"/>
    </source>
</evidence>
<dbReference type="Proteomes" id="UP000524558">
    <property type="component" value="Unassembled WGS sequence"/>
</dbReference>
<comment type="caution">
    <text evidence="1">The sequence shown here is derived from an EMBL/GenBank/DDBJ whole genome shotgun (WGS) entry which is preliminary data.</text>
</comment>
<evidence type="ECO:0000313" key="1">
    <source>
        <dbReference type="EMBL" id="NWT46503.1"/>
    </source>
</evidence>
<keyword evidence="2" id="KW-1185">Reference proteome</keyword>
<gene>
    <name evidence="1" type="primary">Fam185a</name>
    <name evidence="1" type="ORF">CHRMAC_R08420</name>
</gene>
<feature type="non-terminal residue" evidence="1">
    <location>
        <position position="1"/>
    </location>
</feature>
<organism evidence="1 2">
    <name type="scientific">Chroicocephalus maculipennis</name>
    <name type="common">Brown-hooded gull</name>
    <name type="synonym">Larus maculipennis</name>
    <dbReference type="NCBI Taxonomy" id="287016"/>
    <lineage>
        <taxon>Eukaryota</taxon>
        <taxon>Metazoa</taxon>
        <taxon>Chordata</taxon>
        <taxon>Craniata</taxon>
        <taxon>Vertebrata</taxon>
        <taxon>Euteleostomi</taxon>
        <taxon>Archelosauria</taxon>
        <taxon>Archosauria</taxon>
        <taxon>Dinosauria</taxon>
        <taxon>Saurischia</taxon>
        <taxon>Theropoda</taxon>
        <taxon>Coelurosauria</taxon>
        <taxon>Aves</taxon>
        <taxon>Neognathae</taxon>
        <taxon>Neoaves</taxon>
        <taxon>Charadriiformes</taxon>
        <taxon>Laridae</taxon>
        <taxon>Chroicocephalus</taxon>
    </lineage>
</organism>
<protein>
    <submittedName>
        <fullName evidence="1">F185A protein</fullName>
    </submittedName>
</protein>
<dbReference type="AlphaFoldDB" id="A0A7K5NWI1"/>
<name>A0A7K5NWI1_CHRMC</name>
<dbReference type="Gene3D" id="2.160.20.120">
    <property type="match status" value="1"/>
</dbReference>
<sequence>ADGRKPLQEWALAVSPRGRLRVRLPCQVSVRPLDPQRYPGADRVLVAVSGAGGSPPPRGRQRDRVRVEYDEALEQMAIVAEGVDSKAAVDVRTPVKFDLDIKTSGTGCVKIQKIECDNCKIETEKGTSVLQSIKSHKIDIRTNGGKVIGLGTLYGNTDIRATEKGVSKKNQLNNILLTLLSPFLFLIGNTSLQTKTGSITVDSSDGSLKASTHHGAIDVYVSQLRKVDLKSQKGSITVKVPASLKAYLQLSGRKVDVSSEIQLKETQSASKDDHVTISGHMNQKNETDKWIKADTENGKVCLKSQSWIQSVKLKS</sequence>
<dbReference type="PANTHER" id="PTHR34094:SF1">
    <property type="entry name" value="PROTEIN FAM185A"/>
    <property type="match status" value="1"/>
</dbReference>
<dbReference type="EMBL" id="VYZF01002128">
    <property type="protein sequence ID" value="NWT46503.1"/>
    <property type="molecule type" value="Genomic_DNA"/>
</dbReference>
<proteinExistence type="predicted"/>
<feature type="non-terminal residue" evidence="1">
    <location>
        <position position="315"/>
    </location>
</feature>
<reference evidence="1 2" key="1">
    <citation type="submission" date="2019-09" db="EMBL/GenBank/DDBJ databases">
        <title>Bird 10,000 Genomes (B10K) Project - Family phase.</title>
        <authorList>
            <person name="Zhang G."/>
        </authorList>
    </citation>
    <scope>NUCLEOTIDE SEQUENCE [LARGE SCALE GENOMIC DNA]</scope>
    <source>
        <strain evidence="1">B10K-DU-021-33</strain>
        <tissue evidence="1">Mixed tissue sample</tissue>
    </source>
</reference>
<dbReference type="PANTHER" id="PTHR34094">
    <property type="match status" value="1"/>
</dbReference>